<feature type="transmembrane region" description="Helical" evidence="1">
    <location>
        <begin position="337"/>
        <end position="356"/>
    </location>
</feature>
<dbReference type="Pfam" id="PF04235">
    <property type="entry name" value="DUF418"/>
    <property type="match status" value="1"/>
</dbReference>
<name>A0A2S7DPV3_9XANT</name>
<dbReference type="Proteomes" id="UP001214201">
    <property type="component" value="Chromosome"/>
</dbReference>
<keyword evidence="6" id="KW-1185">Reference proteome</keyword>
<dbReference type="PANTHER" id="PTHR30590:SF2">
    <property type="entry name" value="INNER MEMBRANE PROTEIN"/>
    <property type="match status" value="1"/>
</dbReference>
<dbReference type="Proteomes" id="UP000239561">
    <property type="component" value="Unassembled WGS sequence"/>
</dbReference>
<dbReference type="EMBL" id="CP082214">
    <property type="protein sequence ID" value="WDM70269.1"/>
    <property type="molecule type" value="Genomic_DNA"/>
</dbReference>
<keyword evidence="1" id="KW-0472">Membrane</keyword>
<gene>
    <name evidence="4" type="ORF">K6978_12560</name>
    <name evidence="3" type="ORF">XcuCFBP2542_12415</name>
</gene>
<feature type="transmembrane region" description="Helical" evidence="1">
    <location>
        <begin position="109"/>
        <end position="137"/>
    </location>
</feature>
<dbReference type="RefSeq" id="WP_104603883.1">
    <property type="nucleotide sequence ID" value="NZ_CP082213.1"/>
</dbReference>
<feature type="transmembrane region" description="Helical" evidence="1">
    <location>
        <begin position="257"/>
        <end position="281"/>
    </location>
</feature>
<keyword evidence="1" id="KW-1133">Transmembrane helix</keyword>
<dbReference type="InterPro" id="IPR052529">
    <property type="entry name" value="Bact_Transport_Assoc"/>
</dbReference>
<protein>
    <submittedName>
        <fullName evidence="4">DUF418 domain-containing protein</fullName>
    </submittedName>
</protein>
<feature type="domain" description="DUF418" evidence="2">
    <location>
        <begin position="245"/>
        <end position="401"/>
    </location>
</feature>
<dbReference type="InterPro" id="IPR007349">
    <property type="entry name" value="DUF418"/>
</dbReference>
<evidence type="ECO:0000313" key="6">
    <source>
        <dbReference type="Proteomes" id="UP001214201"/>
    </source>
</evidence>
<reference evidence="3 5" key="1">
    <citation type="submission" date="2016-08" db="EMBL/GenBank/DDBJ databases">
        <authorList>
            <person name="Seilhamer J.J."/>
        </authorList>
    </citation>
    <scope>NUCLEOTIDE SEQUENCE [LARGE SCALE GENOMIC DNA]</scope>
    <source>
        <strain evidence="3 5">CFBP2542</strain>
    </source>
</reference>
<evidence type="ECO:0000313" key="3">
    <source>
        <dbReference type="EMBL" id="PPU75814.1"/>
    </source>
</evidence>
<accession>A0A2S7DPV3</accession>
<feature type="transmembrane region" description="Helical" evidence="1">
    <location>
        <begin position="293"/>
        <end position="317"/>
    </location>
</feature>
<sequence length="414" mass="44904">MTSRALLAPIAATERIVVLDVLRGFALLGILLMNIEAFVGPLDLALTGVEPHWQGADRIADALVYFFVQGKFYTLFALLFGMGFAVMAQRAEPAGGAFLGTYLRRTAGLLVIGLLHALLLWSGDILVSYALLAPLLLVVRRLPTVTLPWLAGLVYAFAPGLVLLYALVGALAQTDPDMAAAWNTALADIAQQSAANVQAQRAAFGSGTYLQATLQRWHDLGQALSGLSINGPTVLGMFLLGAWFVRSGAIAAPTRHARLFALLRHVALPLGSGLMLVSYALEPWMDPTRATVRLSVAFALSLIAGPLMSLGYAAWVVRLAPRLGWLAPAGRMALSNYLLQSALCTWIFYGYGLGYFEQLPRCWQVPFALGVFGMQLALSRWWLQRCCFGPVEWLWRGATYLRLPPMRRGQAGTG</sequence>
<evidence type="ECO:0000313" key="4">
    <source>
        <dbReference type="EMBL" id="WDM70269.1"/>
    </source>
</evidence>
<organism evidence="3 5">
    <name type="scientific">Xanthomonas cucurbitae</name>
    <dbReference type="NCBI Taxonomy" id="56453"/>
    <lineage>
        <taxon>Bacteria</taxon>
        <taxon>Pseudomonadati</taxon>
        <taxon>Pseudomonadota</taxon>
        <taxon>Gammaproteobacteria</taxon>
        <taxon>Lysobacterales</taxon>
        <taxon>Lysobacteraceae</taxon>
        <taxon>Xanthomonas</taxon>
    </lineage>
</organism>
<feature type="transmembrane region" description="Helical" evidence="1">
    <location>
        <begin position="149"/>
        <end position="168"/>
    </location>
</feature>
<keyword evidence="1" id="KW-0812">Transmembrane</keyword>
<dbReference type="PANTHER" id="PTHR30590">
    <property type="entry name" value="INNER MEMBRANE PROTEIN"/>
    <property type="match status" value="1"/>
</dbReference>
<reference evidence="4 6" key="2">
    <citation type="submission" date="2021-08" db="EMBL/GenBank/DDBJ databases">
        <title>Genome sequences of Xanthomonas cucurbitae isolates from 5 Midwestern US states.</title>
        <authorList>
            <person name="Hind S.R."/>
        </authorList>
    </citation>
    <scope>NUCLEOTIDE SEQUENCE [LARGE SCALE GENOMIC DNA]</scope>
    <source>
        <strain evidence="4 6">OH_261</strain>
    </source>
</reference>
<feature type="transmembrane region" description="Helical" evidence="1">
    <location>
        <begin position="21"/>
        <end position="42"/>
    </location>
</feature>
<dbReference type="AlphaFoldDB" id="A0A2S7DPV3"/>
<evidence type="ECO:0000313" key="5">
    <source>
        <dbReference type="Proteomes" id="UP000239561"/>
    </source>
</evidence>
<feature type="transmembrane region" description="Helical" evidence="1">
    <location>
        <begin position="62"/>
        <end position="88"/>
    </location>
</feature>
<feature type="transmembrane region" description="Helical" evidence="1">
    <location>
        <begin position="223"/>
        <end position="245"/>
    </location>
</feature>
<evidence type="ECO:0000256" key="1">
    <source>
        <dbReference type="SAM" id="Phobius"/>
    </source>
</evidence>
<dbReference type="EMBL" id="MDED01000022">
    <property type="protein sequence ID" value="PPU75814.1"/>
    <property type="molecule type" value="Genomic_DNA"/>
</dbReference>
<proteinExistence type="predicted"/>
<evidence type="ECO:0000259" key="2">
    <source>
        <dbReference type="Pfam" id="PF04235"/>
    </source>
</evidence>